<evidence type="ECO:0000256" key="4">
    <source>
        <dbReference type="ARBA" id="ARBA00022807"/>
    </source>
</evidence>
<keyword evidence="8" id="KW-1185">Reference proteome</keyword>
<keyword evidence="4" id="KW-0788">Thiol protease</keyword>
<dbReference type="PANTHER" id="PTHR47359:SF3">
    <property type="entry name" value="NLP_P60 DOMAIN-CONTAINING PROTEIN-RELATED"/>
    <property type="match status" value="1"/>
</dbReference>
<dbReference type="InterPro" id="IPR051794">
    <property type="entry name" value="PG_Endopeptidase_C40"/>
</dbReference>
<dbReference type="SUPFAM" id="SSF54001">
    <property type="entry name" value="Cysteine proteinases"/>
    <property type="match status" value="1"/>
</dbReference>
<evidence type="ECO:0000256" key="1">
    <source>
        <dbReference type="ARBA" id="ARBA00007074"/>
    </source>
</evidence>
<dbReference type="Pfam" id="PF00877">
    <property type="entry name" value="NLPC_P60"/>
    <property type="match status" value="1"/>
</dbReference>
<reference evidence="8" key="1">
    <citation type="journal article" date="2019" name="Int. J. Syst. Evol. Microbiol.">
        <title>The Global Catalogue of Microorganisms (GCM) 10K type strain sequencing project: providing services to taxonomists for standard genome sequencing and annotation.</title>
        <authorList>
            <consortium name="The Broad Institute Genomics Platform"/>
            <consortium name="The Broad Institute Genome Sequencing Center for Infectious Disease"/>
            <person name="Wu L."/>
            <person name="Ma J."/>
        </authorList>
    </citation>
    <scope>NUCLEOTIDE SEQUENCE [LARGE SCALE GENOMIC DNA]</scope>
    <source>
        <strain evidence="8">CCUG 56029</strain>
    </source>
</reference>
<feature type="domain" description="NlpC/P60" evidence="6">
    <location>
        <begin position="167"/>
        <end position="289"/>
    </location>
</feature>
<dbReference type="PANTHER" id="PTHR47359">
    <property type="entry name" value="PEPTIDOGLYCAN DL-ENDOPEPTIDASE CWLO"/>
    <property type="match status" value="1"/>
</dbReference>
<dbReference type="Gene3D" id="3.90.1720.10">
    <property type="entry name" value="endopeptidase domain like (from Nostoc punctiforme)"/>
    <property type="match status" value="1"/>
</dbReference>
<name>A0ABW4RDB9_9RHOB</name>
<comment type="similarity">
    <text evidence="1">Belongs to the peptidase C40 family.</text>
</comment>
<keyword evidence="3" id="KW-0378">Hydrolase</keyword>
<sequence>MSGTTPPDAPPVDPTDRRLTPATDRVALDSLRGMIAAENWTEGTPARLIRPVADLRRAPGGPRDRQVIFGADLTLIETRDGWSFVQARADGYCGWIETDAVTTTTPPITHWVNAPGSTIFSGPDLKTPDLMGLSLGARLSSEGVEGRFLRLAEGAGFVPLQHVAAVDQPAPDPAGVAEMLLGTPYLWGGNSRWGIDCSGLAQAAMRAAGRICAGDSDQQWRLSGAVVTDRIQRSDLLFWKGHVAIALSPDQMIHANANRMAVTVEGIAEAKARIEAAGEGAFLGVKRLG</sequence>
<gene>
    <name evidence="7" type="ORF">ACFSCT_18795</name>
</gene>
<dbReference type="InterPro" id="IPR038765">
    <property type="entry name" value="Papain-like_cys_pep_sf"/>
</dbReference>
<protein>
    <submittedName>
        <fullName evidence="7">NlpC/P60 family protein</fullName>
    </submittedName>
</protein>
<evidence type="ECO:0000313" key="7">
    <source>
        <dbReference type="EMBL" id="MFD1883763.1"/>
    </source>
</evidence>
<keyword evidence="2" id="KW-0645">Protease</keyword>
<evidence type="ECO:0000256" key="5">
    <source>
        <dbReference type="SAM" id="MobiDB-lite"/>
    </source>
</evidence>
<dbReference type="InterPro" id="IPR041382">
    <property type="entry name" value="SH3_16"/>
</dbReference>
<dbReference type="InterPro" id="IPR000064">
    <property type="entry name" value="NLP_P60_dom"/>
</dbReference>
<comment type="caution">
    <text evidence="7">The sequence shown here is derived from an EMBL/GenBank/DDBJ whole genome shotgun (WGS) entry which is preliminary data.</text>
</comment>
<organism evidence="7 8">
    <name type="scientific">Paracoccus pacificus</name>
    <dbReference type="NCBI Taxonomy" id="1463598"/>
    <lineage>
        <taxon>Bacteria</taxon>
        <taxon>Pseudomonadati</taxon>
        <taxon>Pseudomonadota</taxon>
        <taxon>Alphaproteobacteria</taxon>
        <taxon>Rhodobacterales</taxon>
        <taxon>Paracoccaceae</taxon>
        <taxon>Paracoccus</taxon>
    </lineage>
</organism>
<evidence type="ECO:0000259" key="6">
    <source>
        <dbReference type="PROSITE" id="PS51935"/>
    </source>
</evidence>
<accession>A0ABW4RDB9</accession>
<dbReference type="RefSeq" id="WP_379145350.1">
    <property type="nucleotide sequence ID" value="NZ_JBHUEN010000053.1"/>
</dbReference>
<dbReference type="Pfam" id="PF18348">
    <property type="entry name" value="SH3_16"/>
    <property type="match status" value="1"/>
</dbReference>
<dbReference type="Proteomes" id="UP001597213">
    <property type="component" value="Unassembled WGS sequence"/>
</dbReference>
<proteinExistence type="inferred from homology"/>
<dbReference type="PROSITE" id="PS51935">
    <property type="entry name" value="NLPC_P60"/>
    <property type="match status" value="1"/>
</dbReference>
<evidence type="ECO:0000313" key="8">
    <source>
        <dbReference type="Proteomes" id="UP001597213"/>
    </source>
</evidence>
<feature type="region of interest" description="Disordered" evidence="5">
    <location>
        <begin position="1"/>
        <end position="21"/>
    </location>
</feature>
<evidence type="ECO:0000256" key="2">
    <source>
        <dbReference type="ARBA" id="ARBA00022670"/>
    </source>
</evidence>
<dbReference type="EMBL" id="JBHUEN010000053">
    <property type="protein sequence ID" value="MFD1883763.1"/>
    <property type="molecule type" value="Genomic_DNA"/>
</dbReference>
<evidence type="ECO:0000256" key="3">
    <source>
        <dbReference type="ARBA" id="ARBA00022801"/>
    </source>
</evidence>